<feature type="region of interest" description="Disordered" evidence="1">
    <location>
        <begin position="147"/>
        <end position="173"/>
    </location>
</feature>
<feature type="compositionally biased region" description="Low complexity" evidence="1">
    <location>
        <begin position="325"/>
        <end position="351"/>
    </location>
</feature>
<dbReference type="AlphaFoldDB" id="A0A8D1FAL4"/>
<dbReference type="InterPro" id="IPR011993">
    <property type="entry name" value="PH-like_dom_sf"/>
</dbReference>
<evidence type="ECO:0000256" key="1">
    <source>
        <dbReference type="SAM" id="MobiDB-lite"/>
    </source>
</evidence>
<feature type="compositionally biased region" description="Low complexity" evidence="1">
    <location>
        <begin position="292"/>
        <end position="308"/>
    </location>
</feature>
<feature type="compositionally biased region" description="Low complexity" evidence="1">
    <location>
        <begin position="264"/>
        <end position="278"/>
    </location>
</feature>
<dbReference type="Proteomes" id="UP000694722">
    <property type="component" value="Unplaced"/>
</dbReference>
<protein>
    <submittedName>
        <fullName evidence="4">Vasodilator stimulated phosphoprotein</fullName>
    </submittedName>
</protein>
<feature type="compositionally biased region" description="Polar residues" evidence="1">
    <location>
        <begin position="352"/>
        <end position="366"/>
    </location>
</feature>
<dbReference type="SUPFAM" id="SSF50729">
    <property type="entry name" value="PH domain-like"/>
    <property type="match status" value="1"/>
</dbReference>
<sequence>MPPSLSVSHPVCLSVCLFSPSLPVCLGLSEGLSPTLSPHVPVLLRLSVGPSSPHAAFVFRSPRGTQVEKVTGPWREGAGLPSANRLLSLSPPPGSETVICSSRATVMLYDDSNKRWLPAGTGPQAFSRVQIYHNPTANSFRVVGRKMQPDQQARLPSPPRCPRTRPSTPQHPSRTFPLLPGGHQLCHRPGCQVQPGHPQLPPVARRPPGLGPQLWQQGGRNAVRQWHGQCPRGPGRRWAPAPATSCSTSHLVCAEWPRPRGAGAAEKAAAAGAPGAQGLQCRRPTCSPIWGTTPTSRTSPSSRSPSTPWSLLLGGLGCWAWSRGRPAPSSSPPHSTRPQWWRSWGPWPGSSHCRSQTQESQQGKGG</sequence>
<evidence type="ECO:0000313" key="5">
    <source>
        <dbReference type="Proteomes" id="UP000694722"/>
    </source>
</evidence>
<organism evidence="4 5">
    <name type="scientific">Sus scrofa</name>
    <name type="common">Pig</name>
    <dbReference type="NCBI Taxonomy" id="9823"/>
    <lineage>
        <taxon>Eukaryota</taxon>
        <taxon>Metazoa</taxon>
        <taxon>Chordata</taxon>
        <taxon>Craniata</taxon>
        <taxon>Vertebrata</taxon>
        <taxon>Euteleostomi</taxon>
        <taxon>Mammalia</taxon>
        <taxon>Eutheria</taxon>
        <taxon>Laurasiatheria</taxon>
        <taxon>Artiodactyla</taxon>
        <taxon>Suina</taxon>
        <taxon>Suidae</taxon>
        <taxon>Sus</taxon>
    </lineage>
</organism>
<dbReference type="SMART" id="SM00461">
    <property type="entry name" value="WH1"/>
    <property type="match status" value="1"/>
</dbReference>
<feature type="domain" description="WH1" evidence="3">
    <location>
        <begin position="94"/>
        <end position="194"/>
    </location>
</feature>
<gene>
    <name evidence="4" type="primary">VASP</name>
</gene>
<keyword evidence="2" id="KW-0732">Signal</keyword>
<dbReference type="Pfam" id="PF00568">
    <property type="entry name" value="WH1"/>
    <property type="match status" value="1"/>
</dbReference>
<evidence type="ECO:0000313" key="4">
    <source>
        <dbReference type="Ensembl" id="ENSSSCP00040033321.1"/>
    </source>
</evidence>
<reference evidence="4" key="1">
    <citation type="submission" date="2025-08" db="UniProtKB">
        <authorList>
            <consortium name="Ensembl"/>
        </authorList>
    </citation>
    <scope>IDENTIFICATION</scope>
</reference>
<dbReference type="PANTHER" id="PTHR11202:SF12">
    <property type="entry name" value="VASODILATOR-STIMULATED PHOSPHOPROTEIN"/>
    <property type="match status" value="1"/>
</dbReference>
<evidence type="ECO:0000259" key="3">
    <source>
        <dbReference type="SMART" id="SM00461"/>
    </source>
</evidence>
<name>A0A8D1FAL4_PIG</name>
<dbReference type="PANTHER" id="PTHR11202">
    <property type="entry name" value="SPROUTY-RELATED, EVH1 DOMAIN-CONTAINING PROTEIN FAMILY MEMBER"/>
    <property type="match status" value="1"/>
</dbReference>
<dbReference type="Ensembl" id="ENSSSCT00040077461.1">
    <property type="protein sequence ID" value="ENSSSCP00040033321.1"/>
    <property type="gene ID" value="ENSSSCG00040057059.1"/>
</dbReference>
<feature type="region of interest" description="Disordered" evidence="1">
    <location>
        <begin position="264"/>
        <end position="308"/>
    </location>
</feature>
<feature type="region of interest" description="Disordered" evidence="1">
    <location>
        <begin position="325"/>
        <end position="366"/>
    </location>
</feature>
<dbReference type="InterPro" id="IPR000697">
    <property type="entry name" value="WH1/EVH1_dom"/>
</dbReference>
<dbReference type="Gene3D" id="2.30.29.30">
    <property type="entry name" value="Pleckstrin-homology domain (PH domain)/Phosphotyrosine-binding domain (PTB)"/>
    <property type="match status" value="1"/>
</dbReference>
<proteinExistence type="predicted"/>
<feature type="signal peptide" evidence="2">
    <location>
        <begin position="1"/>
        <end position="27"/>
    </location>
</feature>
<accession>A0A8D1FAL4</accession>
<evidence type="ECO:0000256" key="2">
    <source>
        <dbReference type="SAM" id="SignalP"/>
    </source>
</evidence>
<feature type="chain" id="PRO_5034616852" evidence="2">
    <location>
        <begin position="28"/>
        <end position="366"/>
    </location>
</feature>